<keyword evidence="1" id="KW-0732">Signal</keyword>
<dbReference type="AlphaFoldDB" id="A0A6P1DQK8"/>
<evidence type="ECO:0000313" key="3">
    <source>
        <dbReference type="Proteomes" id="UP000471640"/>
    </source>
</evidence>
<feature type="signal peptide" evidence="1">
    <location>
        <begin position="1"/>
        <end position="23"/>
    </location>
</feature>
<protein>
    <submittedName>
        <fullName evidence="2">PEP-CTERM sorting domain-containing protein</fullName>
    </submittedName>
</protein>
<dbReference type="RefSeq" id="WP_164651841.1">
    <property type="nucleotide sequence ID" value="NZ_JAAIJR010000003.1"/>
</dbReference>
<name>A0A6P1DQK8_9GAMM</name>
<accession>A0A6P1DQK8</accession>
<gene>
    <name evidence="2" type="ORF">G3480_01260</name>
</gene>
<proteinExistence type="predicted"/>
<organism evidence="2 3">
    <name type="scientific">Thiorhodococcus mannitoliphagus</name>
    <dbReference type="NCBI Taxonomy" id="329406"/>
    <lineage>
        <taxon>Bacteria</taxon>
        <taxon>Pseudomonadati</taxon>
        <taxon>Pseudomonadota</taxon>
        <taxon>Gammaproteobacteria</taxon>
        <taxon>Chromatiales</taxon>
        <taxon>Chromatiaceae</taxon>
        <taxon>Thiorhodococcus</taxon>
    </lineage>
</organism>
<dbReference type="Proteomes" id="UP000471640">
    <property type="component" value="Unassembled WGS sequence"/>
</dbReference>
<keyword evidence="3" id="KW-1185">Reference proteome</keyword>
<sequence length="248" mass="26272">MKHLMKTPAVVVGLITMSPIASATLLLDVDFEDALSTYLYETTTGGDSSSAAMNIRPASDDINTKKAGGFDHFFDSKFLVIGDEEGGLGLNPNGTNQGALTRIDFQTELLSAGSYNLKISFDYVFDTNLNPTDNPGVSPDDFSVRLFGGNSYADLLSFGSVVRNSTSRRGQYSELRTFDLSGDSPIYLSFALTEYRGLGSSAVGLDNLQITNVPLPGTLILVGAGLAGLGSSGTIGRRRSSSAVKQRA</sequence>
<evidence type="ECO:0000256" key="1">
    <source>
        <dbReference type="SAM" id="SignalP"/>
    </source>
</evidence>
<reference evidence="3" key="1">
    <citation type="journal article" date="2020" name="Microbiol. Resour. Announc.">
        <title>Draft Genome Sequences of Thiorhodococcus mannitoliphagus and Thiorhodococcus minor, Purple Sulfur Photosynthetic Bacteria in the Gammaproteobacterial Family Chromatiaceae.</title>
        <authorList>
            <person name="Aviles F.A."/>
            <person name="Meyer T.E."/>
            <person name="Kyndt J.A."/>
        </authorList>
    </citation>
    <scope>NUCLEOTIDE SEQUENCE [LARGE SCALE GENOMIC DNA]</scope>
    <source>
        <strain evidence="3">DSM 18266</strain>
    </source>
</reference>
<feature type="chain" id="PRO_5026671213" evidence="1">
    <location>
        <begin position="24"/>
        <end position="248"/>
    </location>
</feature>
<evidence type="ECO:0000313" key="2">
    <source>
        <dbReference type="EMBL" id="NEX18956.1"/>
    </source>
</evidence>
<comment type="caution">
    <text evidence="2">The sequence shown here is derived from an EMBL/GenBank/DDBJ whole genome shotgun (WGS) entry which is preliminary data.</text>
</comment>
<dbReference type="EMBL" id="JAAIJR010000003">
    <property type="protein sequence ID" value="NEX18956.1"/>
    <property type="molecule type" value="Genomic_DNA"/>
</dbReference>
<reference evidence="2 3" key="2">
    <citation type="submission" date="2020-02" db="EMBL/GenBank/DDBJ databases">
        <title>Genome sequences of Thiorhodococcus mannitoliphagus and Thiorhodococcus minor, purple sulfur photosynthetic bacteria in the gammaproteobacterial family, Chromatiaceae.</title>
        <authorList>
            <person name="Aviles F.A."/>
            <person name="Meyer T.E."/>
            <person name="Kyndt J.A."/>
        </authorList>
    </citation>
    <scope>NUCLEOTIDE SEQUENCE [LARGE SCALE GENOMIC DNA]</scope>
    <source>
        <strain evidence="2 3">DSM 18266</strain>
    </source>
</reference>